<gene>
    <name evidence="3" type="primary">ureD</name>
    <name evidence="4" type="ORF">KYE46_04630</name>
</gene>
<evidence type="ECO:0000256" key="3">
    <source>
        <dbReference type="HAMAP-Rule" id="MF_01384"/>
    </source>
</evidence>
<dbReference type="AlphaFoldDB" id="A0A8F6TYJ6"/>
<dbReference type="EMBL" id="CP079194">
    <property type="protein sequence ID" value="QXT40534.1"/>
    <property type="molecule type" value="Genomic_DNA"/>
</dbReference>
<keyword evidence="3" id="KW-0963">Cytoplasm</keyword>
<evidence type="ECO:0000256" key="2">
    <source>
        <dbReference type="ARBA" id="ARBA00023186"/>
    </source>
</evidence>
<dbReference type="KEGG" id="gce:KYE46_04630"/>
<reference evidence="4 5" key="1">
    <citation type="submission" date="2021-07" db="EMBL/GenBank/DDBJ databases">
        <title>A novel Jannaschia species isolated from marine dinoflagellate Ceratoperidinium margalefii.</title>
        <authorList>
            <person name="Jiang Y."/>
            <person name="Li Z."/>
        </authorList>
    </citation>
    <scope>NUCLEOTIDE SEQUENCE [LARGE SCALE GENOMIC DNA]</scope>
    <source>
        <strain evidence="4 5">J12C1-MA-4</strain>
    </source>
</reference>
<comment type="function">
    <text evidence="3">Required for maturation of urease via the functional incorporation of the urease nickel metallocenter.</text>
</comment>
<dbReference type="PANTHER" id="PTHR33643:SF1">
    <property type="entry name" value="UREASE ACCESSORY PROTEIN D"/>
    <property type="match status" value="1"/>
</dbReference>
<sequence length="293" mass="31733">MNTGPRNEPREPAITVRPAIDLRDCSGVQPRAIGSAALSVRAGITGRTQIANLRQAGATKLVFPRSYGRGTEAVMVNTAGGVTGGDRFDLDVCVEEDAALTLTTQAAERAYQAQPGEVGHISTRLTVRNGACLNWLPQELILFDRCNLRRRLEISLDTEARLLMVEPFAFGRTAMGESLREVAFQDRIRILRAGRPLYLDGMDLHGDVAAHLQKAATANGATAMASVVMVAPDVSRHVPDLRAMLPETAGVSPLTEDVLVLRLLAPDSLGLRRVLIPVLERLSGNNLPMSWRL</sequence>
<dbReference type="GO" id="GO:0016151">
    <property type="term" value="F:nickel cation binding"/>
    <property type="evidence" value="ECO:0007669"/>
    <property type="project" value="UniProtKB-UniRule"/>
</dbReference>
<keyword evidence="2 3" id="KW-0143">Chaperone</keyword>
<dbReference type="Pfam" id="PF01774">
    <property type="entry name" value="UreD"/>
    <property type="match status" value="1"/>
</dbReference>
<organism evidence="4 5">
    <name type="scientific">Gymnodinialimonas ceratoperidinii</name>
    <dbReference type="NCBI Taxonomy" id="2856823"/>
    <lineage>
        <taxon>Bacteria</taxon>
        <taxon>Pseudomonadati</taxon>
        <taxon>Pseudomonadota</taxon>
        <taxon>Alphaproteobacteria</taxon>
        <taxon>Rhodobacterales</taxon>
        <taxon>Paracoccaceae</taxon>
        <taxon>Gymnodinialimonas</taxon>
    </lineage>
</organism>
<evidence type="ECO:0000313" key="4">
    <source>
        <dbReference type="EMBL" id="QXT40534.1"/>
    </source>
</evidence>
<accession>A0A8F6TYJ6</accession>
<comment type="subcellular location">
    <subcellularLocation>
        <location evidence="3">Cytoplasm</location>
    </subcellularLocation>
</comment>
<dbReference type="Proteomes" id="UP000825009">
    <property type="component" value="Chromosome"/>
</dbReference>
<name>A0A8F6TYJ6_9RHOB</name>
<dbReference type="HAMAP" id="MF_01384">
    <property type="entry name" value="UreD"/>
    <property type="match status" value="1"/>
</dbReference>
<proteinExistence type="inferred from homology"/>
<comment type="similarity">
    <text evidence="1 3">Belongs to the UreD family.</text>
</comment>
<keyword evidence="3" id="KW-0996">Nickel insertion</keyword>
<dbReference type="InterPro" id="IPR002669">
    <property type="entry name" value="UreD"/>
</dbReference>
<evidence type="ECO:0000313" key="5">
    <source>
        <dbReference type="Proteomes" id="UP000825009"/>
    </source>
</evidence>
<evidence type="ECO:0000256" key="1">
    <source>
        <dbReference type="ARBA" id="ARBA00007177"/>
    </source>
</evidence>
<protein>
    <recommendedName>
        <fullName evidence="3">Urease accessory protein UreD</fullName>
    </recommendedName>
</protein>
<keyword evidence="5" id="KW-1185">Reference proteome</keyword>
<dbReference type="PANTHER" id="PTHR33643">
    <property type="entry name" value="UREASE ACCESSORY PROTEIN D"/>
    <property type="match status" value="1"/>
</dbReference>
<comment type="subunit">
    <text evidence="3">UreD, UreF and UreG form a complex that acts as a GTP-hydrolysis-dependent molecular chaperone, activating the urease apoprotein by helping to assemble the nickel containing metallocenter of UreC. The UreE protein probably delivers the nickel.</text>
</comment>
<dbReference type="GO" id="GO:0005737">
    <property type="term" value="C:cytoplasm"/>
    <property type="evidence" value="ECO:0007669"/>
    <property type="project" value="UniProtKB-SubCell"/>
</dbReference>